<dbReference type="RefSeq" id="WP_188764204.1">
    <property type="nucleotide sequence ID" value="NZ_BMJM01000016.1"/>
</dbReference>
<dbReference type="InterPro" id="IPR041657">
    <property type="entry name" value="HTH_17"/>
</dbReference>
<feature type="domain" description="Helix-turn-helix" evidence="1">
    <location>
        <begin position="4"/>
        <end position="43"/>
    </location>
</feature>
<evidence type="ECO:0000259" key="1">
    <source>
        <dbReference type="Pfam" id="PF12728"/>
    </source>
</evidence>
<dbReference type="AlphaFoldDB" id="A0A917ECV5"/>
<dbReference type="Pfam" id="PF12728">
    <property type="entry name" value="HTH_17"/>
    <property type="match status" value="1"/>
</dbReference>
<accession>A0A917ECV5</accession>
<sequence length="56" mass="6589">MDRLMTIKEFTRRFGVARSTVYREHNTGRLAFRKIGRATRIAECDAKLWFDALPKS</sequence>
<evidence type="ECO:0000313" key="2">
    <source>
        <dbReference type="EMBL" id="GGE21446.1"/>
    </source>
</evidence>
<dbReference type="Proteomes" id="UP000635071">
    <property type="component" value="Unassembled WGS sequence"/>
</dbReference>
<evidence type="ECO:0000313" key="3">
    <source>
        <dbReference type="Proteomes" id="UP000635071"/>
    </source>
</evidence>
<gene>
    <name evidence="2" type="ORF">GCM10011529_30100</name>
</gene>
<name>A0A917ECV5_9SPHN</name>
<reference evidence="2" key="2">
    <citation type="submission" date="2020-09" db="EMBL/GenBank/DDBJ databases">
        <authorList>
            <person name="Sun Q."/>
            <person name="Zhou Y."/>
        </authorList>
    </citation>
    <scope>NUCLEOTIDE SEQUENCE</scope>
    <source>
        <strain evidence="2">CGMCC 1.15519</strain>
    </source>
</reference>
<proteinExistence type="predicted"/>
<protein>
    <recommendedName>
        <fullName evidence="1">Helix-turn-helix domain-containing protein</fullName>
    </recommendedName>
</protein>
<dbReference type="EMBL" id="BMJM01000016">
    <property type="protein sequence ID" value="GGE21446.1"/>
    <property type="molecule type" value="Genomic_DNA"/>
</dbReference>
<comment type="caution">
    <text evidence="2">The sequence shown here is derived from an EMBL/GenBank/DDBJ whole genome shotgun (WGS) entry which is preliminary data.</text>
</comment>
<organism evidence="2 3">
    <name type="scientific">Sandarakinorhabdus glacialis</name>
    <dbReference type="NCBI Taxonomy" id="1614636"/>
    <lineage>
        <taxon>Bacteria</taxon>
        <taxon>Pseudomonadati</taxon>
        <taxon>Pseudomonadota</taxon>
        <taxon>Alphaproteobacteria</taxon>
        <taxon>Sphingomonadales</taxon>
        <taxon>Sphingosinicellaceae</taxon>
        <taxon>Sandarakinorhabdus</taxon>
    </lineage>
</organism>
<keyword evidence="3" id="KW-1185">Reference proteome</keyword>
<reference evidence="2" key="1">
    <citation type="journal article" date="2014" name="Int. J. Syst. Evol. Microbiol.">
        <title>Complete genome sequence of Corynebacterium casei LMG S-19264T (=DSM 44701T), isolated from a smear-ripened cheese.</title>
        <authorList>
            <consortium name="US DOE Joint Genome Institute (JGI-PGF)"/>
            <person name="Walter F."/>
            <person name="Albersmeier A."/>
            <person name="Kalinowski J."/>
            <person name="Ruckert C."/>
        </authorList>
    </citation>
    <scope>NUCLEOTIDE SEQUENCE</scope>
    <source>
        <strain evidence="2">CGMCC 1.15519</strain>
    </source>
</reference>